<evidence type="ECO:0000313" key="3">
    <source>
        <dbReference type="Proteomes" id="UP000799441"/>
    </source>
</evidence>
<feature type="non-terminal residue" evidence="2">
    <location>
        <position position="191"/>
    </location>
</feature>
<feature type="domain" description="DUF7053" evidence="1">
    <location>
        <begin position="3"/>
        <end position="169"/>
    </location>
</feature>
<dbReference type="PANTHER" id="PTHR38117">
    <property type="entry name" value="NACHT AND WD40 DOMAIN PROTEIN"/>
    <property type="match status" value="1"/>
</dbReference>
<sequence length="191" mass="21473">MPKKTNYTQVTPLPRQVPRQLAIDMLHAHGEYIELNPLVTGHRAIPVPRDAAADEYFAQWHEIDEVVPVALGVKKKISFRGVFHDMPWGLQTHTYGPLGIDLRIKWQVRGNQPGEPPEPRELGIDAPRDGLYLRADVEIICNITLAGLVKKEMKSAANVMVERLTRKAELLDQGQLQAMFEDGKLKTVNPA</sequence>
<gene>
    <name evidence="2" type="ORF">K431DRAFT_205827</name>
</gene>
<dbReference type="AlphaFoldDB" id="A0A9P4USI2"/>
<reference evidence="2" key="1">
    <citation type="journal article" date="2020" name="Stud. Mycol.">
        <title>101 Dothideomycetes genomes: a test case for predicting lifestyles and emergence of pathogens.</title>
        <authorList>
            <person name="Haridas S."/>
            <person name="Albert R."/>
            <person name="Binder M."/>
            <person name="Bloem J."/>
            <person name="Labutti K."/>
            <person name="Salamov A."/>
            <person name="Andreopoulos B."/>
            <person name="Baker S."/>
            <person name="Barry K."/>
            <person name="Bills G."/>
            <person name="Bluhm B."/>
            <person name="Cannon C."/>
            <person name="Castanera R."/>
            <person name="Culley D."/>
            <person name="Daum C."/>
            <person name="Ezra D."/>
            <person name="Gonzalez J."/>
            <person name="Henrissat B."/>
            <person name="Kuo A."/>
            <person name="Liang C."/>
            <person name="Lipzen A."/>
            <person name="Lutzoni F."/>
            <person name="Magnuson J."/>
            <person name="Mondo S."/>
            <person name="Nolan M."/>
            <person name="Ohm R."/>
            <person name="Pangilinan J."/>
            <person name="Park H.-J."/>
            <person name="Ramirez L."/>
            <person name="Alfaro M."/>
            <person name="Sun H."/>
            <person name="Tritt A."/>
            <person name="Yoshinaga Y."/>
            <person name="Zwiers L.-H."/>
            <person name="Turgeon B."/>
            <person name="Goodwin S."/>
            <person name="Spatafora J."/>
            <person name="Crous P."/>
            <person name="Grigoriev I."/>
        </authorList>
    </citation>
    <scope>NUCLEOTIDE SEQUENCE</scope>
    <source>
        <strain evidence="2">CBS 116435</strain>
    </source>
</reference>
<dbReference type="PANTHER" id="PTHR38117:SF2">
    <property type="entry name" value="NACHT AND WD40 DOMAIN PROTEIN"/>
    <property type="match status" value="1"/>
</dbReference>
<organism evidence="2 3">
    <name type="scientific">Polychaeton citri CBS 116435</name>
    <dbReference type="NCBI Taxonomy" id="1314669"/>
    <lineage>
        <taxon>Eukaryota</taxon>
        <taxon>Fungi</taxon>
        <taxon>Dikarya</taxon>
        <taxon>Ascomycota</taxon>
        <taxon>Pezizomycotina</taxon>
        <taxon>Dothideomycetes</taxon>
        <taxon>Dothideomycetidae</taxon>
        <taxon>Capnodiales</taxon>
        <taxon>Capnodiaceae</taxon>
        <taxon>Polychaeton</taxon>
    </lineage>
</organism>
<dbReference type="OrthoDB" id="5078320at2759"/>
<dbReference type="Pfam" id="PF23155">
    <property type="entry name" value="DUF7053"/>
    <property type="match status" value="1"/>
</dbReference>
<name>A0A9P4USI2_9PEZI</name>
<dbReference type="EMBL" id="MU003774">
    <property type="protein sequence ID" value="KAF2723778.1"/>
    <property type="molecule type" value="Genomic_DNA"/>
</dbReference>
<accession>A0A9P4USI2</accession>
<protein>
    <recommendedName>
        <fullName evidence="1">DUF7053 domain-containing protein</fullName>
    </recommendedName>
</protein>
<comment type="caution">
    <text evidence="2">The sequence shown here is derived from an EMBL/GenBank/DDBJ whole genome shotgun (WGS) entry which is preliminary data.</text>
</comment>
<evidence type="ECO:0000259" key="1">
    <source>
        <dbReference type="Pfam" id="PF23155"/>
    </source>
</evidence>
<dbReference type="Proteomes" id="UP000799441">
    <property type="component" value="Unassembled WGS sequence"/>
</dbReference>
<keyword evidence="3" id="KW-1185">Reference proteome</keyword>
<dbReference type="InterPro" id="IPR055481">
    <property type="entry name" value="DUF7053"/>
</dbReference>
<evidence type="ECO:0000313" key="2">
    <source>
        <dbReference type="EMBL" id="KAF2723778.1"/>
    </source>
</evidence>
<proteinExistence type="predicted"/>